<organism evidence="2 3">
    <name type="scientific">Cymbomonas tetramitiformis</name>
    <dbReference type="NCBI Taxonomy" id="36881"/>
    <lineage>
        <taxon>Eukaryota</taxon>
        <taxon>Viridiplantae</taxon>
        <taxon>Chlorophyta</taxon>
        <taxon>Pyramimonadophyceae</taxon>
        <taxon>Pyramimonadales</taxon>
        <taxon>Pyramimonadaceae</taxon>
        <taxon>Cymbomonas</taxon>
    </lineage>
</organism>
<feature type="region of interest" description="Disordered" evidence="1">
    <location>
        <begin position="1552"/>
        <end position="1639"/>
    </location>
</feature>
<dbReference type="EMBL" id="LGRX02000796">
    <property type="protein sequence ID" value="KAK3287566.1"/>
    <property type="molecule type" value="Genomic_DNA"/>
</dbReference>
<dbReference type="Proteomes" id="UP001190700">
    <property type="component" value="Unassembled WGS sequence"/>
</dbReference>
<keyword evidence="3" id="KW-1185">Reference proteome</keyword>
<sequence length="2050" mass="225342">YALKPTDRLLWDMCFNTNEDGRAFFAARRPQPTRLERILRLRKSLRAAKVAQRRGGGDGDQPLDKLVARPEDGQPPPTVWDTGKGWRVAERETWADQATEPLTDAAFDDEEDAFLGDEGGPVMAPGAVSAARELNQARPVEAAEDDTYSDASASSWSEGEESDVVAELRAAPLVLHRAGPQAGDPGNRLEEKLRSLVSLTDSLEDIHASESSGTPLDSPRSSSSVTLSEASSQSRGMKGRGDGTTGRPQSAKASRAEEAMHSRPQWGTRPASAKPALRSKRHEVFAHRRAVSEGAQQPPAPSGAADPSRNLTQFLMPPAEAAFPTSALPQRMPQGDSADAEGSVASETTAVDVEYGAMRELPAGRYMLTCGDPSFSLLFAIRKEDKVCRQLDGFLGRPGETSSVELELLHDQIPVHEPRLNRYEVFDDTLPTIEDIYTDNTAMKFMGHGAGKQQLKYTPIEVYIRRRPRIQVAVEEPTSGDALARHFNFHFWVYQMPRVRRLPHIWRGGNAVDEQHMSFDPEAEKAEAELEAARAELLDQRWTQHTRCAWDGGAEPPKPHRDALLVYRGKLGPGLGPGGGVCHACHDKRIEATLDTMWVEPGFVYCVRMHAPSVFVDGPYVQMRLIDWDFSTFVFELHRKVQVTMAVQEQHSGEPIPNCVCDVSVTLPNSPCPSLPAPPRILRPVPAPPLEPPEHLPEDKRNQLRAQLAAAAAATAETQHVARRGKTLMGWMRSYLLQLADWVVETKSTDERLTQQEMKTDAKGRLNLYLPCGSTVELHAIPVEPFCRNYGPFGRRESPKYPFSTYHTPPPPEMTIIGPLGPIAQIIPPIHRANIPTTRAHAAVWLSGGPGFAHPHFTPFTMTNGPPPGWTVWPPINSGPLMDEITGEVLVPPPVIEVQLVRKSRAVVRCVDEDTGAPVVACRLMVGILVPEDRQRLFERRNAVTAIDILNDLKGLSLKDTDWNNLRVASCYNSRVELDAWGEAAGADGDPELDAHAREAELRDGSADDARWNDEEVAELFRGALGQQRRGMIVIHAWTDVDGLCAAELPAGAPAVATILEVPYRFYAPRMHCGPGVQRYKAQWNVSGREEAVEFGVYRKPYISVRTIDKCTGEEVQGTLFQVFVATSGNHTNEMMAREWGLPMDADTLQEEPDERFEPEGAGGEAEGILQNNGVAFAFDNDYQERDQELTDVIKDFPSGTGGSHQPFRLVYTNHTGGPGANDMCLPPDCLVVVRVWPVWPFLPGPIEVRRQVPPDGHGGLDPAEFWLTRDVAAAAFWLERDTNLAGLFGDPDATNPLARLQPMCASDAVLAPAAPNPMPEPGGGDHIVHRWPKSFLGDPSVLKLESRRLIHLLKKWGAFPHVEGGRCSCIAIDRQAARQQNLQAQYCQGPFHHYSFRNSNKAYHVGKHEKLLWELHHLEEQLAASLELLKAEIPKVHAHNSALSDGGRLLFGSRALLSDKGGVFVLDTGGGLPTGGLGMITAQLEELLENWSMRGLPSCRFNVLLSSYTAAPPARAARRPIVITPSSAAAACSWAYENGDLMLGEPLGSTRGNDGSLMSTPRDGSIISWASEDGTPRSGKSREEEWQPGPAEAVLEEWDGSPVPGGFTPAARLSTEQSGDFGSPSRSRGQGGGGNSLRASEVHYEDGLLLALRAAHEERDVSSIYLVVNQDRPFPEKGAVEVLEAVQMWRNVRRIPLHTIVVARNTPVVEHPDVANASNVPSAATSRADIAQAGFSYSTPAPAGGSAEGADDQPGPSIMIHEQEILRERLEFLGLSNPSGPSGLRGPGGVNITDSGPMVRLMRELSADSGGRFCWVDLDGIRQRTEPIEDTKLREAMLPLQRELEEVRHFKETYEKALRQGDGYFYYDGKYNTRPFNAQTPATRRKERARPQSATDIREQGSVPDFHLSASQSAQTLGFRQSQRSLESPTRRRDDVQKAEGPSVYTLPREHWPKVRRPTSAQKTSKYREELRARMTTKRRSKSPSPTRSPAGLYERHTPSRSSPQPDDGTMARETSERLPPRSSMASVGRMRPLSAGRAGPGGKQLWRG</sequence>
<evidence type="ECO:0000313" key="3">
    <source>
        <dbReference type="Proteomes" id="UP001190700"/>
    </source>
</evidence>
<feature type="compositionally biased region" description="Basic and acidic residues" evidence="1">
    <location>
        <begin position="2011"/>
        <end position="2021"/>
    </location>
</feature>
<comment type="caution">
    <text evidence="2">The sequence shown here is derived from an EMBL/GenBank/DDBJ whole genome shotgun (WGS) entry which is preliminary data.</text>
</comment>
<name>A0AAE0LJE8_9CHLO</name>
<protein>
    <submittedName>
        <fullName evidence="2">Uncharacterized protein</fullName>
    </submittedName>
</protein>
<gene>
    <name evidence="2" type="ORF">CYMTET_4931</name>
</gene>
<feature type="region of interest" description="Disordered" evidence="1">
    <location>
        <begin position="205"/>
        <end position="310"/>
    </location>
</feature>
<feature type="non-terminal residue" evidence="2">
    <location>
        <position position="1"/>
    </location>
</feature>
<feature type="region of interest" description="Disordered" evidence="1">
    <location>
        <begin position="49"/>
        <end position="83"/>
    </location>
</feature>
<accession>A0AAE0LJE8</accession>
<evidence type="ECO:0000313" key="2">
    <source>
        <dbReference type="EMBL" id="KAK3287566.1"/>
    </source>
</evidence>
<proteinExistence type="predicted"/>
<feature type="region of interest" description="Disordered" evidence="1">
    <location>
        <begin position="139"/>
        <end position="164"/>
    </location>
</feature>
<reference evidence="2 3" key="1">
    <citation type="journal article" date="2015" name="Genome Biol. Evol.">
        <title>Comparative Genomics of a Bacterivorous Green Alga Reveals Evolutionary Causalities and Consequences of Phago-Mixotrophic Mode of Nutrition.</title>
        <authorList>
            <person name="Burns J.A."/>
            <person name="Paasch A."/>
            <person name="Narechania A."/>
            <person name="Kim E."/>
        </authorList>
    </citation>
    <scope>NUCLEOTIDE SEQUENCE [LARGE SCALE GENOMIC DNA]</scope>
    <source>
        <strain evidence="2 3">PLY_AMNH</strain>
    </source>
</reference>
<feature type="compositionally biased region" description="Low complexity" evidence="1">
    <location>
        <begin position="294"/>
        <end position="308"/>
    </location>
</feature>
<feature type="compositionally biased region" description="Basic and acidic residues" evidence="1">
    <location>
        <begin position="1930"/>
        <end position="1939"/>
    </location>
</feature>
<evidence type="ECO:0000256" key="1">
    <source>
        <dbReference type="SAM" id="MobiDB-lite"/>
    </source>
</evidence>
<feature type="compositionally biased region" description="Low complexity" evidence="1">
    <location>
        <begin position="221"/>
        <end position="234"/>
    </location>
</feature>
<feature type="compositionally biased region" description="Polar residues" evidence="1">
    <location>
        <begin position="1910"/>
        <end position="1929"/>
    </location>
</feature>
<feature type="region of interest" description="Disordered" evidence="1">
    <location>
        <begin position="1876"/>
        <end position="2050"/>
    </location>
</feature>
<feature type="compositionally biased region" description="Basic and acidic residues" evidence="1">
    <location>
        <begin position="62"/>
        <end position="72"/>
    </location>
</feature>